<evidence type="ECO:0000313" key="2">
    <source>
        <dbReference type="Proteomes" id="UP000178023"/>
    </source>
</evidence>
<dbReference type="Proteomes" id="UP000178023">
    <property type="component" value="Unassembled WGS sequence"/>
</dbReference>
<gene>
    <name evidence="1" type="ORF">A2750_01295</name>
</gene>
<sequence>MLKKIILIVVAVILPISAVAYDLTKLDGIDFLKKTRNDINKYTVEIVTPQNINQKSAYGQSYRSYGQIAGTSPSKTEILNEELIQAISQSNCCLVLIEKKHEPDMRLIAIIDIETDINKKTSSGDNIFSLLGEEISRKKKFYMGYRIARGIRNIRQEKTTVDITITITLKLVDSGSGAMVKSSAGKSIASITLQSRNNWLGKSSSATDGNLRPIIVAATQDALNNF</sequence>
<name>A0A1F8F511_9BACT</name>
<dbReference type="AlphaFoldDB" id="A0A1F8F511"/>
<evidence type="ECO:0000313" key="1">
    <source>
        <dbReference type="EMBL" id="OGN08234.1"/>
    </source>
</evidence>
<accession>A0A1F8F511</accession>
<proteinExistence type="predicted"/>
<protein>
    <submittedName>
        <fullName evidence="1">Uncharacterized protein</fullName>
    </submittedName>
</protein>
<reference evidence="1 2" key="1">
    <citation type="journal article" date="2016" name="Nat. Commun.">
        <title>Thousands of microbial genomes shed light on interconnected biogeochemical processes in an aquifer system.</title>
        <authorList>
            <person name="Anantharaman K."/>
            <person name="Brown C.T."/>
            <person name="Hug L.A."/>
            <person name="Sharon I."/>
            <person name="Castelle C.J."/>
            <person name="Probst A.J."/>
            <person name="Thomas B.C."/>
            <person name="Singh A."/>
            <person name="Wilkins M.J."/>
            <person name="Karaoz U."/>
            <person name="Brodie E.L."/>
            <person name="Williams K.H."/>
            <person name="Hubbard S.S."/>
            <person name="Banfield J.F."/>
        </authorList>
    </citation>
    <scope>NUCLEOTIDE SEQUENCE [LARGE SCALE GENOMIC DNA]</scope>
</reference>
<comment type="caution">
    <text evidence="1">The sequence shown here is derived from an EMBL/GenBank/DDBJ whole genome shotgun (WGS) entry which is preliminary data.</text>
</comment>
<dbReference type="EMBL" id="MGJL01000009">
    <property type="protein sequence ID" value="OGN08234.1"/>
    <property type="molecule type" value="Genomic_DNA"/>
</dbReference>
<organism evidence="1 2">
    <name type="scientific">Candidatus Yanofskybacteria bacterium RIFCSPHIGHO2_01_FULL_45_42</name>
    <dbReference type="NCBI Taxonomy" id="1802671"/>
    <lineage>
        <taxon>Bacteria</taxon>
        <taxon>Candidatus Yanofskyibacteriota</taxon>
    </lineage>
</organism>